<feature type="binding site" evidence="12">
    <location>
        <position position="234"/>
    </location>
    <ligand>
        <name>Zn(2+)</name>
        <dbReference type="ChEBI" id="CHEBI:29105"/>
    </ligand>
</feature>
<keyword evidence="10 12" id="KW-0443">Lipid metabolism</keyword>
<evidence type="ECO:0000256" key="3">
    <source>
        <dbReference type="ARBA" id="ARBA00005002"/>
    </source>
</evidence>
<evidence type="ECO:0000256" key="4">
    <source>
        <dbReference type="ARBA" id="ARBA00012745"/>
    </source>
</evidence>
<dbReference type="InterPro" id="IPR004463">
    <property type="entry name" value="UDP-acyl_GlcNac_deAcase"/>
</dbReference>
<evidence type="ECO:0000256" key="7">
    <source>
        <dbReference type="ARBA" id="ARBA00022723"/>
    </source>
</evidence>
<accession>A0A2W4W9M1</accession>
<dbReference type="PANTHER" id="PTHR33694:SF1">
    <property type="entry name" value="UDP-3-O-ACYL-N-ACETYLGLUCOSAMINE DEACETYLASE 1, MITOCHONDRIAL-RELATED"/>
    <property type="match status" value="1"/>
</dbReference>
<dbReference type="SUPFAM" id="SSF54211">
    <property type="entry name" value="Ribosomal protein S5 domain 2-like"/>
    <property type="match status" value="2"/>
</dbReference>
<evidence type="ECO:0000256" key="12">
    <source>
        <dbReference type="HAMAP-Rule" id="MF_00388"/>
    </source>
</evidence>
<dbReference type="Pfam" id="PF03331">
    <property type="entry name" value="LpxC"/>
    <property type="match status" value="1"/>
</dbReference>
<evidence type="ECO:0000256" key="11">
    <source>
        <dbReference type="ARBA" id="ARBA00024535"/>
    </source>
</evidence>
<evidence type="ECO:0000256" key="6">
    <source>
        <dbReference type="ARBA" id="ARBA00022556"/>
    </source>
</evidence>
<dbReference type="InterPro" id="IPR015870">
    <property type="entry name" value="UDP-acyl_N-AcGlcN_deAcase_N"/>
</dbReference>
<dbReference type="EMBL" id="QBML01000010">
    <property type="protein sequence ID" value="PZO41753.1"/>
    <property type="molecule type" value="Genomic_DNA"/>
</dbReference>
<dbReference type="AlphaFoldDB" id="A0A2W4W9M1"/>
<evidence type="ECO:0000256" key="8">
    <source>
        <dbReference type="ARBA" id="ARBA00022801"/>
    </source>
</evidence>
<reference evidence="13 14" key="2">
    <citation type="submission" date="2018-06" db="EMBL/GenBank/DDBJ databases">
        <title>Metagenomic assembly of (sub)arctic Cyanobacteria and their associated microbiome from non-axenic cultures.</title>
        <authorList>
            <person name="Baurain D."/>
        </authorList>
    </citation>
    <scope>NUCLEOTIDE SEQUENCE [LARGE SCALE GENOMIC DNA]</scope>
    <source>
        <strain evidence="13">ULC066bin1</strain>
    </source>
</reference>
<comment type="cofactor">
    <cofactor evidence="1 12">
        <name>Zn(2+)</name>
        <dbReference type="ChEBI" id="CHEBI:29105"/>
    </cofactor>
</comment>
<evidence type="ECO:0000256" key="2">
    <source>
        <dbReference type="ARBA" id="ARBA00002923"/>
    </source>
</evidence>
<feature type="binding site" evidence="12">
    <location>
        <position position="238"/>
    </location>
    <ligand>
        <name>Zn(2+)</name>
        <dbReference type="ChEBI" id="CHEBI:29105"/>
    </ligand>
</feature>
<evidence type="ECO:0000313" key="14">
    <source>
        <dbReference type="Proteomes" id="UP000249467"/>
    </source>
</evidence>
<evidence type="ECO:0000256" key="9">
    <source>
        <dbReference type="ARBA" id="ARBA00022833"/>
    </source>
</evidence>
<comment type="caution">
    <text evidence="13">The sequence shown here is derived from an EMBL/GenBank/DDBJ whole genome shotgun (WGS) entry which is preliminary data.</text>
</comment>
<name>A0A2W4W9M1_9CYAN</name>
<comment type="similarity">
    <text evidence="12">Belongs to the LpxC family.</text>
</comment>
<feature type="binding site" evidence="12">
    <location>
        <position position="74"/>
    </location>
    <ligand>
        <name>Zn(2+)</name>
        <dbReference type="ChEBI" id="CHEBI:29105"/>
    </ligand>
</feature>
<protein>
    <recommendedName>
        <fullName evidence="4 12">UDP-3-O-acyl-N-acetylglucosamine deacetylase</fullName>
        <shortName evidence="12">UDP-3-O-acyl-GlcNAc deacetylase</shortName>
        <ecNumber evidence="4 12">3.5.1.108</ecNumber>
    </recommendedName>
    <alternativeName>
        <fullName evidence="12">UDP-3-O-[R-3-hydroxymyristoyl]-N-acetylglucosamine deacetylase</fullName>
    </alternativeName>
</protein>
<evidence type="ECO:0000256" key="10">
    <source>
        <dbReference type="ARBA" id="ARBA00023098"/>
    </source>
</evidence>
<gene>
    <name evidence="12" type="primary">lpxC</name>
    <name evidence="13" type="ORF">DCF19_09380</name>
</gene>
<dbReference type="Gene3D" id="3.30.230.20">
    <property type="entry name" value="lpxc deacetylase, domain 1"/>
    <property type="match status" value="1"/>
</dbReference>
<dbReference type="UniPathway" id="UPA00359">
    <property type="reaction ID" value="UER00478"/>
</dbReference>
<dbReference type="PANTHER" id="PTHR33694">
    <property type="entry name" value="UDP-3-O-ACYL-N-ACETYLGLUCOSAMINE DEACETYLASE 1, MITOCHONDRIAL-RELATED"/>
    <property type="match status" value="1"/>
</dbReference>
<dbReference type="InterPro" id="IPR011334">
    <property type="entry name" value="UDP-acyl_GlcNac_deAcase_C"/>
</dbReference>
<dbReference type="InterPro" id="IPR020568">
    <property type="entry name" value="Ribosomal_Su5_D2-typ_SF"/>
</dbReference>
<evidence type="ECO:0000256" key="1">
    <source>
        <dbReference type="ARBA" id="ARBA00001947"/>
    </source>
</evidence>
<keyword evidence="9 12" id="KW-0862">Zinc</keyword>
<evidence type="ECO:0000313" key="13">
    <source>
        <dbReference type="EMBL" id="PZO41753.1"/>
    </source>
</evidence>
<comment type="pathway">
    <text evidence="3 12">Glycolipid biosynthesis; lipid IV(A) biosynthesis; lipid IV(A) from (3R)-3-hydroxytetradecanoyl-[acyl-carrier-protein] and UDP-N-acetyl-alpha-D-glucosamine: step 2/6.</text>
</comment>
<dbReference type="GO" id="GO:0009245">
    <property type="term" value="P:lipid A biosynthetic process"/>
    <property type="evidence" value="ECO:0007669"/>
    <property type="project" value="UniProtKB-UniRule"/>
</dbReference>
<comment type="function">
    <text evidence="2 12">Catalyzes the hydrolysis of UDP-3-O-myristoyl-N-acetylglucosamine to form UDP-3-O-myristoylglucosamine and acetate, the committed step in lipid A biosynthesis.</text>
</comment>
<dbReference type="Proteomes" id="UP000249467">
    <property type="component" value="Unassembled WGS sequence"/>
</dbReference>
<dbReference type="GO" id="GO:0103117">
    <property type="term" value="F:UDP-3-O-acyl-N-acetylglucosamine deacetylase activity"/>
    <property type="evidence" value="ECO:0007669"/>
    <property type="project" value="UniProtKB-UniRule"/>
</dbReference>
<dbReference type="EC" id="3.5.1.108" evidence="4 12"/>
<dbReference type="NCBIfam" id="TIGR00325">
    <property type="entry name" value="lpxC"/>
    <property type="match status" value="1"/>
</dbReference>
<sequence>MLNQQTIARPFSLSGIGLHSGEQVSVTVSPAPIDAGRYFIYGDTKIPADTTVVSASQLSTELRHNGTGVRTVEHLLSALFGMGIHNACIELDRPELPILDGSALPWVAEIAKVGITNQVDGDLLMLLAETVTVRKGDSFVTAIPADTLRFTYGIEFPSKAIGEQWFSWSPAIADFSDRFVREIAPARTFTLSAYIDQMRAAGLIKGGSLENAIVCDGDRWVNPPLRFENEPCRHKLLDLIGDLSLLGFLPRAHILAYKASHNLHAEFALAIATKQGLKI</sequence>
<dbReference type="GO" id="GO:0016020">
    <property type="term" value="C:membrane"/>
    <property type="evidence" value="ECO:0007669"/>
    <property type="project" value="GOC"/>
</dbReference>
<reference evidence="13 14" key="1">
    <citation type="submission" date="2018-04" db="EMBL/GenBank/DDBJ databases">
        <authorList>
            <person name="Go L.Y."/>
            <person name="Mitchell J.A."/>
        </authorList>
    </citation>
    <scope>NUCLEOTIDE SEQUENCE [LARGE SCALE GENOMIC DNA]</scope>
    <source>
        <strain evidence="13">ULC066bin1</strain>
    </source>
</reference>
<feature type="active site" description="Proton donor" evidence="12">
    <location>
        <position position="261"/>
    </location>
</feature>
<dbReference type="GO" id="GO:0046872">
    <property type="term" value="F:metal ion binding"/>
    <property type="evidence" value="ECO:0007669"/>
    <property type="project" value="UniProtKB-KW"/>
</dbReference>
<keyword evidence="6 12" id="KW-0441">Lipid A biosynthesis</keyword>
<organism evidence="13 14">
    <name type="scientific">Pseudanabaena frigida</name>
    <dbReference type="NCBI Taxonomy" id="945775"/>
    <lineage>
        <taxon>Bacteria</taxon>
        <taxon>Bacillati</taxon>
        <taxon>Cyanobacteriota</taxon>
        <taxon>Cyanophyceae</taxon>
        <taxon>Pseudanabaenales</taxon>
        <taxon>Pseudanabaenaceae</taxon>
        <taxon>Pseudanabaena</taxon>
    </lineage>
</organism>
<comment type="catalytic activity">
    <reaction evidence="11 12">
        <text>a UDP-3-O-[(3R)-3-hydroxyacyl]-N-acetyl-alpha-D-glucosamine + H2O = a UDP-3-O-[(3R)-3-hydroxyacyl]-alpha-D-glucosamine + acetate</text>
        <dbReference type="Rhea" id="RHEA:67816"/>
        <dbReference type="ChEBI" id="CHEBI:15377"/>
        <dbReference type="ChEBI" id="CHEBI:30089"/>
        <dbReference type="ChEBI" id="CHEBI:137740"/>
        <dbReference type="ChEBI" id="CHEBI:173225"/>
        <dbReference type="EC" id="3.5.1.108"/>
    </reaction>
</comment>
<proteinExistence type="inferred from homology"/>
<evidence type="ECO:0000256" key="5">
    <source>
        <dbReference type="ARBA" id="ARBA00022516"/>
    </source>
</evidence>
<dbReference type="Gene3D" id="3.30.1700.10">
    <property type="entry name" value="lpxc deacetylase, domain 2"/>
    <property type="match status" value="1"/>
</dbReference>
<dbReference type="HAMAP" id="MF_00388">
    <property type="entry name" value="LpxC"/>
    <property type="match status" value="1"/>
</dbReference>
<keyword evidence="5 12" id="KW-0444">Lipid biosynthesis</keyword>
<keyword evidence="8 12" id="KW-0378">Hydrolase</keyword>
<keyword evidence="7 12" id="KW-0479">Metal-binding</keyword>